<evidence type="ECO:0000256" key="7">
    <source>
        <dbReference type="ARBA" id="ARBA00022989"/>
    </source>
</evidence>
<evidence type="ECO:0000256" key="12">
    <source>
        <dbReference type="RuleBase" id="RU003661"/>
    </source>
</evidence>
<dbReference type="InterPro" id="IPR001421">
    <property type="entry name" value="ATP8_metazoa"/>
</dbReference>
<dbReference type="EMBL" id="AP015024">
    <property type="protein sequence ID" value="BAV13772.1"/>
    <property type="molecule type" value="Genomic_DNA"/>
</dbReference>
<geneLocation type="mitochondrion" evidence="14"/>
<dbReference type="EMBL" id="KC896827">
    <property type="protein sequence ID" value="AGQ42758.1"/>
    <property type="molecule type" value="Genomic_DNA"/>
</dbReference>
<organism evidence="14">
    <name type="scientific">Epigonichthys cultellus</name>
    <dbReference type="NCBI Taxonomy" id="1355229"/>
    <lineage>
        <taxon>Eukaryota</taxon>
        <taxon>Metazoa</taxon>
        <taxon>Chordata</taxon>
        <taxon>Cephalochordata</taxon>
        <taxon>Leptocardii</taxon>
        <taxon>Amphioxiformes</taxon>
        <taxon>Branchiostomatidae</taxon>
        <taxon>Epigonichthys</taxon>
    </lineage>
</organism>
<keyword evidence="3 12" id="KW-0813">Transport</keyword>
<evidence type="ECO:0000256" key="8">
    <source>
        <dbReference type="ARBA" id="ARBA00023065"/>
    </source>
</evidence>
<comment type="similarity">
    <text evidence="2 12">Belongs to the ATPase protein 8 family.</text>
</comment>
<evidence type="ECO:0000313" key="15">
    <source>
        <dbReference type="EMBL" id="BAV13772.1"/>
    </source>
</evidence>
<dbReference type="GO" id="GO:0031966">
    <property type="term" value="C:mitochondrial membrane"/>
    <property type="evidence" value="ECO:0007669"/>
    <property type="project" value="UniProtKB-SubCell"/>
</dbReference>
<feature type="transmembrane region" description="Helical" evidence="13">
    <location>
        <begin position="6"/>
        <end position="26"/>
    </location>
</feature>
<dbReference type="CTD" id="4509"/>
<evidence type="ECO:0000256" key="1">
    <source>
        <dbReference type="ARBA" id="ARBA00004304"/>
    </source>
</evidence>
<accession>A0A0E3D814</accession>
<reference evidence="15" key="3">
    <citation type="submission" date="2015-10" db="EMBL/GenBank/DDBJ databases">
        <title>Evolutionary history of the amphioxus lineage based on mitogenomic.</title>
        <authorList>
            <person name="Igawa T."/>
            <person name="Li K.-L."/>
            <person name="Yong L.W."/>
            <person name="Hs A."/>
            <person name="Suzuki D."/>
            <person name="Morov A.R."/>
            <person name="Wang Y."/>
            <person name="Nozawa M."/>
            <person name="Lin C.-Y."/>
            <person name="Yu J.S."/>
            <person name="Henmi Y."/>
            <person name="Yasui K."/>
        </authorList>
    </citation>
    <scope>NUCLEOTIDE SEQUENCE</scope>
</reference>
<evidence type="ECO:0000256" key="9">
    <source>
        <dbReference type="ARBA" id="ARBA00023128"/>
    </source>
</evidence>
<dbReference type="GeneID" id="24120704"/>
<keyword evidence="4 12" id="KW-0138">CF(0)</keyword>
<comment type="subcellular location">
    <subcellularLocation>
        <location evidence="1 12">Mitochondrion membrane</location>
        <topology evidence="1 12">Single-pass membrane protein</topology>
    </subcellularLocation>
</comment>
<dbReference type="RefSeq" id="YP_009130903.1">
    <property type="nucleotide sequence ID" value="NC_026836.1"/>
</dbReference>
<protein>
    <recommendedName>
        <fullName evidence="12">ATP synthase complex subunit 8</fullName>
    </recommendedName>
</protein>
<dbReference type="GO" id="GO:0015078">
    <property type="term" value="F:proton transmembrane transporter activity"/>
    <property type="evidence" value="ECO:0007669"/>
    <property type="project" value="InterPro"/>
</dbReference>
<dbReference type="Pfam" id="PF00895">
    <property type="entry name" value="ATP-synt_8"/>
    <property type="match status" value="1"/>
</dbReference>
<reference evidence="14" key="2">
    <citation type="journal article" date="2014" name="Zool. Sci.">
        <title>Complete Mitochondrial Genome of Epigonichthys cultellus (Cephalochordata: Branchiostomatidae).</title>
        <authorList>
            <person name="Li W.Y."/>
            <person name="Fang S.H."/>
            <person name="Wang Y.Q."/>
        </authorList>
    </citation>
    <scope>NUCLEOTIDE SEQUENCE</scope>
</reference>
<evidence type="ECO:0000313" key="14">
    <source>
        <dbReference type="EMBL" id="AGQ42758.1"/>
    </source>
</evidence>
<evidence type="ECO:0000256" key="2">
    <source>
        <dbReference type="ARBA" id="ARBA00008892"/>
    </source>
</evidence>
<evidence type="ECO:0000256" key="4">
    <source>
        <dbReference type="ARBA" id="ARBA00022547"/>
    </source>
</evidence>
<evidence type="ECO:0000256" key="11">
    <source>
        <dbReference type="ARBA" id="ARBA00023310"/>
    </source>
</evidence>
<dbReference type="AlphaFoldDB" id="A0A0E3D814"/>
<dbReference type="GO" id="GO:0015986">
    <property type="term" value="P:proton motive force-driven ATP synthesis"/>
    <property type="evidence" value="ECO:0007669"/>
    <property type="project" value="InterPro"/>
</dbReference>
<gene>
    <name evidence="14" type="primary">ATP8</name>
</gene>
<keyword evidence="10 13" id="KW-0472">Membrane</keyword>
<dbReference type="InterPro" id="IPR050635">
    <property type="entry name" value="ATPase_protein_8"/>
</dbReference>
<name>A0A0E3D814_9BRAN</name>
<evidence type="ECO:0000256" key="6">
    <source>
        <dbReference type="ARBA" id="ARBA00022781"/>
    </source>
</evidence>
<keyword evidence="7 13" id="KW-1133">Transmembrane helix</keyword>
<dbReference type="GO" id="GO:0045259">
    <property type="term" value="C:proton-transporting ATP synthase complex"/>
    <property type="evidence" value="ECO:0007669"/>
    <property type="project" value="UniProtKB-KW"/>
</dbReference>
<dbReference type="PANTHER" id="PTHR39937">
    <property type="entry name" value="ATP SYNTHASE PROTEIN 8"/>
    <property type="match status" value="1"/>
</dbReference>
<evidence type="ECO:0000256" key="5">
    <source>
        <dbReference type="ARBA" id="ARBA00022692"/>
    </source>
</evidence>
<keyword evidence="5 12" id="KW-0812">Transmembrane</keyword>
<keyword evidence="8 12" id="KW-0406">Ion transport</keyword>
<evidence type="ECO:0000256" key="3">
    <source>
        <dbReference type="ARBA" id="ARBA00022448"/>
    </source>
</evidence>
<dbReference type="PANTHER" id="PTHR39937:SF1">
    <property type="entry name" value="ATP SYNTHASE PROTEIN 8"/>
    <property type="match status" value="1"/>
</dbReference>
<sequence length="54" mass="6539">MPQLNPIPWVFLFMLVWGILLTFGLHKYINRVAVVMREDVEVEFLTTKEFSWPW</sequence>
<evidence type="ECO:0000256" key="13">
    <source>
        <dbReference type="SAM" id="Phobius"/>
    </source>
</evidence>
<keyword evidence="11" id="KW-0066">ATP synthesis</keyword>
<keyword evidence="9 12" id="KW-0496">Mitochondrion</keyword>
<reference evidence="14" key="1">
    <citation type="submission" date="2013-04" db="EMBL/GenBank/DDBJ databases">
        <authorList>
            <person name="Chen Z.Y."/>
            <person name="Gui J.F."/>
            <person name="Zhang Q.Y."/>
        </authorList>
    </citation>
    <scope>NUCLEOTIDE SEQUENCE</scope>
</reference>
<evidence type="ECO:0000256" key="10">
    <source>
        <dbReference type="ARBA" id="ARBA00023136"/>
    </source>
</evidence>
<proteinExistence type="inferred from homology"/>
<keyword evidence="6 12" id="KW-0375">Hydrogen ion transport</keyword>